<sequence length="114" mass="13266">MAGRAYWDGLLVRQLVDHFESSLHLTQTELLTIGLQCFLNRSYSTFMEADPIYALMTLARRRPKPDEKETLFEAFAQLSLLNDSNMLLERLISMLPPVRGTPWSNMEDFWNVKL</sequence>
<dbReference type="Proteomes" id="UP000193144">
    <property type="component" value="Unassembled WGS sequence"/>
</dbReference>
<accession>A0A1Y1ZWK9</accession>
<proteinExistence type="predicted"/>
<evidence type="ECO:0000313" key="1">
    <source>
        <dbReference type="EMBL" id="ORY14632.1"/>
    </source>
</evidence>
<dbReference type="AlphaFoldDB" id="A0A1Y1ZWK9"/>
<dbReference type="EMBL" id="MCFA01000031">
    <property type="protein sequence ID" value="ORY14632.1"/>
    <property type="molecule type" value="Genomic_DNA"/>
</dbReference>
<gene>
    <name evidence="1" type="ORF">BCR34DRAFT_598976</name>
</gene>
<reference evidence="1 2" key="1">
    <citation type="submission" date="2016-07" db="EMBL/GenBank/DDBJ databases">
        <title>Pervasive Adenine N6-methylation of Active Genes in Fungi.</title>
        <authorList>
            <consortium name="DOE Joint Genome Institute"/>
            <person name="Mondo S.J."/>
            <person name="Dannebaum R.O."/>
            <person name="Kuo R.C."/>
            <person name="Labutti K."/>
            <person name="Haridas S."/>
            <person name="Kuo A."/>
            <person name="Salamov A."/>
            <person name="Ahrendt S.R."/>
            <person name="Lipzen A."/>
            <person name="Sullivan W."/>
            <person name="Andreopoulos W.B."/>
            <person name="Clum A."/>
            <person name="Lindquist E."/>
            <person name="Daum C."/>
            <person name="Ramamoorthy G.K."/>
            <person name="Gryganskyi A."/>
            <person name="Culley D."/>
            <person name="Magnuson J.K."/>
            <person name="James T.Y."/>
            <person name="O'Malley M.A."/>
            <person name="Stajich J.E."/>
            <person name="Spatafora J.W."/>
            <person name="Visel A."/>
            <person name="Grigoriev I.V."/>
        </authorList>
    </citation>
    <scope>NUCLEOTIDE SEQUENCE [LARGE SCALE GENOMIC DNA]</scope>
    <source>
        <strain evidence="1 2">CBS 115471</strain>
    </source>
</reference>
<name>A0A1Y1ZWK9_9PLEO</name>
<keyword evidence="2" id="KW-1185">Reference proteome</keyword>
<dbReference type="OrthoDB" id="2624308at2759"/>
<evidence type="ECO:0000313" key="2">
    <source>
        <dbReference type="Proteomes" id="UP000193144"/>
    </source>
</evidence>
<comment type="caution">
    <text evidence="1">The sequence shown here is derived from an EMBL/GenBank/DDBJ whole genome shotgun (WGS) entry which is preliminary data.</text>
</comment>
<organism evidence="1 2">
    <name type="scientific">Clohesyomyces aquaticus</name>
    <dbReference type="NCBI Taxonomy" id="1231657"/>
    <lineage>
        <taxon>Eukaryota</taxon>
        <taxon>Fungi</taxon>
        <taxon>Dikarya</taxon>
        <taxon>Ascomycota</taxon>
        <taxon>Pezizomycotina</taxon>
        <taxon>Dothideomycetes</taxon>
        <taxon>Pleosporomycetidae</taxon>
        <taxon>Pleosporales</taxon>
        <taxon>Lindgomycetaceae</taxon>
        <taxon>Clohesyomyces</taxon>
    </lineage>
</organism>
<protein>
    <submittedName>
        <fullName evidence="1">Uncharacterized protein</fullName>
    </submittedName>
</protein>
<dbReference type="STRING" id="1231657.A0A1Y1ZWK9"/>